<evidence type="ECO:0000256" key="1">
    <source>
        <dbReference type="SAM" id="SignalP"/>
    </source>
</evidence>
<protein>
    <submittedName>
        <fullName evidence="2">Uncharacterized protein</fullName>
    </submittedName>
</protein>
<comment type="caution">
    <text evidence="2">The sequence shown here is derived from an EMBL/GenBank/DDBJ whole genome shotgun (WGS) entry which is preliminary data.</text>
</comment>
<gene>
    <name evidence="2" type="ORF">KK083_09345</name>
</gene>
<dbReference type="RefSeq" id="WP_254162788.1">
    <property type="nucleotide sequence ID" value="NZ_JAHESF010000007.1"/>
</dbReference>
<evidence type="ECO:0000313" key="3">
    <source>
        <dbReference type="Proteomes" id="UP001319200"/>
    </source>
</evidence>
<evidence type="ECO:0000313" key="2">
    <source>
        <dbReference type="EMBL" id="MBT1697078.1"/>
    </source>
</evidence>
<sequence>MNKVLLYIMALLVVLFFNNASAQQLKRSTSKLTRKTYQYGYALVSGLHGGPCVPPDQGLSLKL</sequence>
<dbReference type="AlphaFoldDB" id="A0AAP2DKN6"/>
<dbReference type="Proteomes" id="UP001319200">
    <property type="component" value="Unassembled WGS sequence"/>
</dbReference>
<feature type="chain" id="PRO_5042980208" evidence="1">
    <location>
        <begin position="23"/>
        <end position="63"/>
    </location>
</feature>
<name>A0AAP2DKN6_9BACT</name>
<organism evidence="2 3">
    <name type="scientific">Chryseosolibacter histidini</name>
    <dbReference type="NCBI Taxonomy" id="2782349"/>
    <lineage>
        <taxon>Bacteria</taxon>
        <taxon>Pseudomonadati</taxon>
        <taxon>Bacteroidota</taxon>
        <taxon>Cytophagia</taxon>
        <taxon>Cytophagales</taxon>
        <taxon>Chryseotaleaceae</taxon>
        <taxon>Chryseosolibacter</taxon>
    </lineage>
</organism>
<keyword evidence="1" id="KW-0732">Signal</keyword>
<dbReference type="EMBL" id="JAHESF010000007">
    <property type="protein sequence ID" value="MBT1697078.1"/>
    <property type="molecule type" value="Genomic_DNA"/>
</dbReference>
<feature type="signal peptide" evidence="1">
    <location>
        <begin position="1"/>
        <end position="22"/>
    </location>
</feature>
<accession>A0AAP2DKN6</accession>
<reference evidence="2 3" key="1">
    <citation type="submission" date="2021-05" db="EMBL/GenBank/DDBJ databases">
        <title>A Polyphasic approach of four new species of the genus Ohtaekwangia: Ohtaekwangia histidinii sp. nov., Ohtaekwangia cretensis sp. nov., Ohtaekwangia indiensis sp. nov., Ohtaekwangia reichenbachii sp. nov. from diverse environment.</title>
        <authorList>
            <person name="Octaviana S."/>
        </authorList>
    </citation>
    <scope>NUCLEOTIDE SEQUENCE [LARGE SCALE GENOMIC DNA]</scope>
    <source>
        <strain evidence="2 3">PWU4</strain>
    </source>
</reference>
<keyword evidence="3" id="KW-1185">Reference proteome</keyword>
<proteinExistence type="predicted"/>